<dbReference type="CDD" id="cd22162">
    <property type="entry name" value="F-box_AtSKIP3-like"/>
    <property type="match status" value="1"/>
</dbReference>
<reference evidence="1" key="1">
    <citation type="submission" date="2020-07" db="EMBL/GenBank/DDBJ databases">
        <title>Ethylene signaling mediates host invasion by parasitic plants.</title>
        <authorList>
            <person name="Yoshida S."/>
        </authorList>
    </citation>
    <scope>NUCLEOTIDE SEQUENCE</scope>
    <source>
        <strain evidence="1">Okayama</strain>
    </source>
</reference>
<dbReference type="PANTHER" id="PTHR32278">
    <property type="entry name" value="F-BOX DOMAIN-CONTAINING PROTEIN"/>
    <property type="match status" value="1"/>
</dbReference>
<dbReference type="EMBL" id="BMAC01000410">
    <property type="protein sequence ID" value="GFP95911.1"/>
    <property type="molecule type" value="Genomic_DNA"/>
</dbReference>
<comment type="caution">
    <text evidence="1">The sequence shown here is derived from an EMBL/GenBank/DDBJ whole genome shotgun (WGS) entry which is preliminary data.</text>
</comment>
<protein>
    <submittedName>
        <fullName evidence="1">F-box protein at2g02240</fullName>
    </submittedName>
</protein>
<dbReference type="InterPro" id="IPR036047">
    <property type="entry name" value="F-box-like_dom_sf"/>
</dbReference>
<accession>A0A830CNI6</accession>
<keyword evidence="2" id="KW-1185">Reference proteome</keyword>
<dbReference type="InterPro" id="IPR025886">
    <property type="entry name" value="PP2-like"/>
</dbReference>
<name>A0A830CNI6_9LAMI</name>
<organism evidence="1 2">
    <name type="scientific">Phtheirospermum japonicum</name>
    <dbReference type="NCBI Taxonomy" id="374723"/>
    <lineage>
        <taxon>Eukaryota</taxon>
        <taxon>Viridiplantae</taxon>
        <taxon>Streptophyta</taxon>
        <taxon>Embryophyta</taxon>
        <taxon>Tracheophyta</taxon>
        <taxon>Spermatophyta</taxon>
        <taxon>Magnoliopsida</taxon>
        <taxon>eudicotyledons</taxon>
        <taxon>Gunneridae</taxon>
        <taxon>Pentapetalae</taxon>
        <taxon>asterids</taxon>
        <taxon>lamiids</taxon>
        <taxon>Lamiales</taxon>
        <taxon>Orobanchaceae</taxon>
        <taxon>Orobanchaceae incertae sedis</taxon>
        <taxon>Phtheirospermum</taxon>
    </lineage>
</organism>
<dbReference type="OrthoDB" id="1918565at2759"/>
<gene>
    <name evidence="1" type="ORF">PHJA_001735300</name>
</gene>
<evidence type="ECO:0000313" key="1">
    <source>
        <dbReference type="EMBL" id="GFP95911.1"/>
    </source>
</evidence>
<dbReference type="Proteomes" id="UP000653305">
    <property type="component" value="Unassembled WGS sequence"/>
</dbReference>
<evidence type="ECO:0000313" key="2">
    <source>
        <dbReference type="Proteomes" id="UP000653305"/>
    </source>
</evidence>
<dbReference type="Pfam" id="PF14299">
    <property type="entry name" value="PP2"/>
    <property type="match status" value="1"/>
</dbReference>
<sequence length="256" mass="28931">MIISFTSPRDACTAAAVSPVFKSAAEYDAVWERFLPPDYEEIVSGSDLPVSFSTKKELYFLLCDSALIVGGGKMSFRLNRSTGKKCCMLSARELEIVWIDTPIHWQWTSLPESRFGEVAELLSVCWLEIRGTMRSQILSPNTNYAAFLVFKLSEEYYGLDGSSKASVKVVKDSTTKKTEGDDNITTVYIVPPRRVKFRGRVPSSREDGWLEIELGEFFVDEGDECDVLIQLDETEHLNWKKGLIVEGIEVRPKQTF</sequence>
<dbReference type="PANTHER" id="PTHR32278:SF130">
    <property type="entry name" value="F-BOX DOMAIN-CONTAINING PROTEIN"/>
    <property type="match status" value="1"/>
</dbReference>
<dbReference type="SUPFAM" id="SSF81383">
    <property type="entry name" value="F-box domain"/>
    <property type="match status" value="1"/>
</dbReference>
<proteinExistence type="predicted"/>
<dbReference type="AlphaFoldDB" id="A0A830CNI6"/>